<evidence type="ECO:0000313" key="3">
    <source>
        <dbReference type="Proteomes" id="UP000007564"/>
    </source>
</evidence>
<reference evidence="2 3" key="1">
    <citation type="journal article" date="2012" name="BMC Genomics">
        <title>Comparative genomics of the classical Bordetella subspecies: the evolution and exchange of virulence-associated diversity amongst closely related pathogens.</title>
        <authorList>
            <person name="Park J."/>
            <person name="Zhang Y."/>
            <person name="Buboltz A.M."/>
            <person name="Zhang X."/>
            <person name="Schuster S.C."/>
            <person name="Ahuja U."/>
            <person name="Liu M."/>
            <person name="Miller J.F."/>
            <person name="Sebaihia M."/>
            <person name="Bentley S.D."/>
            <person name="Parkhill J."/>
            <person name="Harvill E.T."/>
        </authorList>
    </citation>
    <scope>NUCLEOTIDE SEQUENCE [LARGE SCALE GENOMIC DNA]</scope>
    <source>
        <strain evidence="2 3">253</strain>
    </source>
</reference>
<keyword evidence="2" id="KW-0456">Lyase</keyword>
<dbReference type="GeneID" id="56480922"/>
<dbReference type="Proteomes" id="UP000007564">
    <property type="component" value="Chromosome"/>
</dbReference>
<dbReference type="RefSeq" id="WP_003807628.1">
    <property type="nucleotide sequence ID" value="NC_019382.1"/>
</dbReference>
<gene>
    <name evidence="2" type="ORF">BN112_3024</name>
</gene>
<evidence type="ECO:0000259" key="1">
    <source>
        <dbReference type="Pfam" id="PF09084"/>
    </source>
</evidence>
<dbReference type="EMBL" id="HE965806">
    <property type="protein sequence ID" value="CCJ54941.1"/>
    <property type="molecule type" value="Genomic_DNA"/>
</dbReference>
<dbReference type="KEGG" id="bbh:BN112_3024"/>
<sequence>MSSKLKISLSCGDYDRTRALFDGRAPIEGCEVTAVPLEPEEAFHRAFRYHEYDVTEISMSSHMMTTARGDNEYIAIPAFLSRVFRHSGIYVRTDRGIDTPQDLRGKTIGVPEYQITANVWIRGILEDAYGVKPQDIKWRRGGIEEPGRGERAPIELPDGIDLQQIPDDKTLSDMLEAGEIDGYIGARAPSCFLRGAPNVGRLFNDYLKTEQDYFRETRIFPIMHMVGIRRSLVEQNPWLPVSVYKAFLKAKMLAVKELNEICHLAVTLPWMVHHYNAARELMGDDYWPYGLDANRHVIETFARYHYGQGLSRRLVKPEELFAASSLDLSKI</sequence>
<dbReference type="InterPro" id="IPR015168">
    <property type="entry name" value="SsuA/THI5"/>
</dbReference>
<proteinExistence type="predicted"/>
<dbReference type="SUPFAM" id="SSF53850">
    <property type="entry name" value="Periplasmic binding protein-like II"/>
    <property type="match status" value="1"/>
</dbReference>
<dbReference type="EC" id="4.1.1.55" evidence="2"/>
<dbReference type="GO" id="GO:0018796">
    <property type="term" value="F:4,5-dihydroxyphthalate decarboxylase activity"/>
    <property type="evidence" value="ECO:0007669"/>
    <property type="project" value="UniProtKB-EC"/>
</dbReference>
<dbReference type="SMR" id="A0A0C6PA00"/>
<dbReference type="Gene3D" id="3.40.190.10">
    <property type="entry name" value="Periplasmic binding protein-like II"/>
    <property type="match status" value="1"/>
</dbReference>
<accession>A0A0C6PA00</accession>
<evidence type="ECO:0000313" key="2">
    <source>
        <dbReference type="EMBL" id="CCJ54941.1"/>
    </source>
</evidence>
<organism evidence="2 3">
    <name type="scientific">Bordetella bronchiseptica 253</name>
    <dbReference type="NCBI Taxonomy" id="568707"/>
    <lineage>
        <taxon>Bacteria</taxon>
        <taxon>Pseudomonadati</taxon>
        <taxon>Pseudomonadota</taxon>
        <taxon>Betaproteobacteria</taxon>
        <taxon>Burkholderiales</taxon>
        <taxon>Alcaligenaceae</taxon>
        <taxon>Bordetella</taxon>
    </lineage>
</organism>
<dbReference type="AlphaFoldDB" id="A0A0C6PA00"/>
<name>A0A0C6PA00_BORBO</name>
<dbReference type="OrthoDB" id="8689594at2"/>
<dbReference type="HOGENOM" id="CLU_072759_0_0_4"/>
<dbReference type="Pfam" id="PF09084">
    <property type="entry name" value="NMT1"/>
    <property type="match status" value="1"/>
</dbReference>
<protein>
    <submittedName>
        <fullName evidence="2">4,5-dihydroxyphthalate decarboxylase</fullName>
        <ecNumber evidence="2">4.1.1.55</ecNumber>
    </submittedName>
</protein>
<feature type="domain" description="SsuA/THI5-like" evidence="1">
    <location>
        <begin position="86"/>
        <end position="137"/>
    </location>
</feature>